<dbReference type="AlphaFoldDB" id="A0A2V4N289"/>
<organism evidence="2 3">
    <name type="scientific">Streptomyces tateyamensis</name>
    <dbReference type="NCBI Taxonomy" id="565073"/>
    <lineage>
        <taxon>Bacteria</taxon>
        <taxon>Bacillati</taxon>
        <taxon>Actinomycetota</taxon>
        <taxon>Actinomycetes</taxon>
        <taxon>Kitasatosporales</taxon>
        <taxon>Streptomycetaceae</taxon>
        <taxon>Streptomyces</taxon>
    </lineage>
</organism>
<dbReference type="PANTHER" id="PTHR47197:SF3">
    <property type="entry name" value="DIHYDRO-HEME D1 DEHYDROGENASE"/>
    <property type="match status" value="1"/>
</dbReference>
<dbReference type="Gene3D" id="2.130.10.10">
    <property type="entry name" value="YVTN repeat-like/Quinoprotein amine dehydrogenase"/>
    <property type="match status" value="2"/>
</dbReference>
<protein>
    <recommendedName>
        <fullName evidence="4">YncE family protein</fullName>
    </recommendedName>
</protein>
<evidence type="ECO:0000256" key="1">
    <source>
        <dbReference type="SAM" id="SignalP"/>
    </source>
</evidence>
<evidence type="ECO:0008006" key="4">
    <source>
        <dbReference type="Google" id="ProtNLM"/>
    </source>
</evidence>
<gene>
    <name evidence="2" type="ORF">C7C46_17210</name>
</gene>
<feature type="signal peptide" evidence="1">
    <location>
        <begin position="1"/>
        <end position="30"/>
    </location>
</feature>
<dbReference type="SUPFAM" id="SSF50969">
    <property type="entry name" value="YVTN repeat-like/Quinoprotein amine dehydrogenase"/>
    <property type="match status" value="1"/>
</dbReference>
<name>A0A2V4N289_9ACTN</name>
<accession>A0A2V4N289</accession>
<dbReference type="InterPro" id="IPR015943">
    <property type="entry name" value="WD40/YVTN_repeat-like_dom_sf"/>
</dbReference>
<dbReference type="OrthoDB" id="4649568at2"/>
<dbReference type="InterPro" id="IPR011044">
    <property type="entry name" value="Quino_amine_DH_bsu"/>
</dbReference>
<feature type="chain" id="PRO_5016172168" description="YncE family protein" evidence="1">
    <location>
        <begin position="31"/>
        <end position="364"/>
    </location>
</feature>
<dbReference type="PANTHER" id="PTHR47197">
    <property type="entry name" value="PROTEIN NIRF"/>
    <property type="match status" value="1"/>
</dbReference>
<dbReference type="Proteomes" id="UP000248039">
    <property type="component" value="Unassembled WGS sequence"/>
</dbReference>
<sequence length="364" mass="36843">MKSVGTVARWATALATAGALLGVSAAVAQAAPVAGTEGLVELGTMGLEPGGPLLSPDGSRAYAVADDTDLHLRVHVVNTVKDRTVATVDLGLSYHSRQRPALSADGSRLYVVNGQTLSVIDTARHRVVSTVTLPDEPRPTGWGPGVTGALAVNGSTVYVAQDGPAPGTSAPTQGRVWAVDTVHLAVTGSAVLPGGQALSLVVRPGGRSAYVSTEVGIVHLALTTAAAPTVAATVPDSAHMDGLALTPGGGALYAVNDVADGTGLRVDLDHDTVTARLALTSGYSQLGNPVVSADGTRLYVTDGYPADDPAVLAFDTATGREVPAEDVHGFDLSTFDGLAIGPDGETMYATGMDDNGSGLQIFDF</sequence>
<dbReference type="RefSeq" id="WP_110670581.1">
    <property type="nucleotide sequence ID" value="NZ_PYBW01000053.1"/>
</dbReference>
<proteinExistence type="predicted"/>
<keyword evidence="1" id="KW-0732">Signal</keyword>
<keyword evidence="3" id="KW-1185">Reference proteome</keyword>
<evidence type="ECO:0000313" key="3">
    <source>
        <dbReference type="Proteomes" id="UP000248039"/>
    </source>
</evidence>
<reference evidence="2 3" key="1">
    <citation type="submission" date="2018-03" db="EMBL/GenBank/DDBJ databases">
        <title>Bioinformatic expansion and discovery of thiopeptide antibiotics.</title>
        <authorList>
            <person name="Schwalen C.J."/>
            <person name="Hudson G.A."/>
            <person name="Mitchell D.A."/>
        </authorList>
    </citation>
    <scope>NUCLEOTIDE SEQUENCE [LARGE SCALE GENOMIC DNA]</scope>
    <source>
        <strain evidence="2 3">ATCC 21389</strain>
    </source>
</reference>
<evidence type="ECO:0000313" key="2">
    <source>
        <dbReference type="EMBL" id="PYC78070.1"/>
    </source>
</evidence>
<comment type="caution">
    <text evidence="2">The sequence shown here is derived from an EMBL/GenBank/DDBJ whole genome shotgun (WGS) entry which is preliminary data.</text>
</comment>
<dbReference type="EMBL" id="PYBW01000053">
    <property type="protein sequence ID" value="PYC78070.1"/>
    <property type="molecule type" value="Genomic_DNA"/>
</dbReference>
<dbReference type="InterPro" id="IPR051200">
    <property type="entry name" value="Host-pathogen_enzymatic-act"/>
</dbReference>